<reference evidence="1 2" key="1">
    <citation type="submission" date="2017-05" db="EMBL/GenBank/DDBJ databases">
        <authorList>
            <person name="Varghese N."/>
            <person name="Submissions S."/>
        </authorList>
    </citation>
    <scope>NUCLEOTIDE SEQUENCE [LARGE SCALE GENOMIC DNA]</scope>
    <source>
        <strain evidence="1 2">DSM 15360</strain>
    </source>
</reference>
<comment type="caution">
    <text evidence="1">The sequence shown here is derived from an EMBL/GenBank/DDBJ whole genome shotgun (WGS) entry which is preliminary data.</text>
</comment>
<dbReference type="RefSeq" id="WP_283412434.1">
    <property type="nucleotide sequence ID" value="NZ_FXUA01000002.1"/>
</dbReference>
<evidence type="ECO:0008006" key="3">
    <source>
        <dbReference type="Google" id="ProtNLM"/>
    </source>
</evidence>
<name>A0ABY1NVM2_9BACT</name>
<dbReference type="Proteomes" id="UP001157915">
    <property type="component" value="Unassembled WGS sequence"/>
</dbReference>
<dbReference type="EMBL" id="FXUA01000002">
    <property type="protein sequence ID" value="SMP17051.1"/>
    <property type="molecule type" value="Genomic_DNA"/>
</dbReference>
<gene>
    <name evidence="1" type="ORF">SAMN06265367_102736</name>
</gene>
<sequence length="354" mass="41243">MDSTIKRMQNASIGEARTKAFLIDRFWILERSVDIDGADFIVQLKLTETDILNTDIRFGRVQAKFVQDGNTPIRIKKSYFLDNHGNPRLDFSLLVNTGNSNEHKLFLLFSSDIKRIFSRGKENYVTCLAMKVLTDEFEVCNKELALLRIENSIKSADFYRNRAYIFTNLESVNPDFEGILPEYSEQIEYNEGKIPEIFKEQKLKAFESIIELEKAHDLLKRFVETIDPIEGVYLTEKLHYTFGGSVGLPEIFNKDFYYLLKNHLDIVRKLKNDGALDNYIEAPTKILDSAKKFIENESLEFTDQVNHLVTVRYNPKNFKNLEIQNKIERLDQKNFCEFRTKIPGEISISYRIGL</sequence>
<keyword evidence="2" id="KW-1185">Reference proteome</keyword>
<evidence type="ECO:0000313" key="2">
    <source>
        <dbReference type="Proteomes" id="UP001157915"/>
    </source>
</evidence>
<organism evidence="1 2">
    <name type="scientific">Algoriphagus winogradskyi</name>
    <dbReference type="NCBI Taxonomy" id="237017"/>
    <lineage>
        <taxon>Bacteria</taxon>
        <taxon>Pseudomonadati</taxon>
        <taxon>Bacteroidota</taxon>
        <taxon>Cytophagia</taxon>
        <taxon>Cytophagales</taxon>
        <taxon>Cyclobacteriaceae</taxon>
        <taxon>Algoriphagus</taxon>
    </lineage>
</organism>
<protein>
    <recommendedName>
        <fullName evidence="3">DUF4365 domain-containing protein</fullName>
    </recommendedName>
</protein>
<evidence type="ECO:0000313" key="1">
    <source>
        <dbReference type="EMBL" id="SMP17051.1"/>
    </source>
</evidence>
<accession>A0ABY1NVM2</accession>
<proteinExistence type="predicted"/>